<dbReference type="InterPro" id="IPR009077">
    <property type="entry name" value="Proteasome_activ_PA28"/>
</dbReference>
<dbReference type="AlphaFoldDB" id="A0A7S4FQJ4"/>
<dbReference type="Pfam" id="PF02252">
    <property type="entry name" value="PA28_C"/>
    <property type="match status" value="1"/>
</dbReference>
<accession>A0A7S4FQJ4</accession>
<proteinExistence type="inferred from homology"/>
<dbReference type="PANTHER" id="PTHR10660">
    <property type="entry name" value="PROTEASOME REGULATOR PA28"/>
    <property type="match status" value="1"/>
</dbReference>
<dbReference type="InterPro" id="IPR003186">
    <property type="entry name" value="PA28_C"/>
</dbReference>
<keyword evidence="2" id="KW-0647">Proteasome</keyword>
<feature type="domain" description="Proteasome activator PA28 C-terminal" evidence="3">
    <location>
        <begin position="52"/>
        <end position="198"/>
    </location>
</feature>
<sequence length="203" mass="23060">MDLAWFVDGLDDTFITFLKKTPDALKSYEEMIKTLKGVELNALNGQGIPADLLEQFDKFEAEQFALSFTLGEVKKYIAMKCPEIKEEDNAGVRVQEIVIGYINRALKGGSRGSKEDDNSDASLSGASKMEYLSSRGKIEKAKADNAEIATYQLQLKELDRQAYQKLIFAWQNLVFHRASVYTQIKLNREKIDNPRRKEYGMSL</sequence>
<evidence type="ECO:0000256" key="1">
    <source>
        <dbReference type="ARBA" id="ARBA00005883"/>
    </source>
</evidence>
<name>A0A7S4FQJ4_9EUGL</name>
<evidence type="ECO:0000259" key="3">
    <source>
        <dbReference type="Pfam" id="PF02252"/>
    </source>
</evidence>
<dbReference type="Gene3D" id="1.20.120.180">
    <property type="entry name" value="Proteasome activator pa28, C-terminal domain"/>
    <property type="match status" value="1"/>
</dbReference>
<protein>
    <recommendedName>
        <fullName evidence="3">Proteasome activator PA28 C-terminal domain-containing protein</fullName>
    </recommendedName>
</protein>
<evidence type="ECO:0000313" key="4">
    <source>
        <dbReference type="EMBL" id="CAE0808174.1"/>
    </source>
</evidence>
<dbReference type="GO" id="GO:0005737">
    <property type="term" value="C:cytoplasm"/>
    <property type="evidence" value="ECO:0007669"/>
    <property type="project" value="TreeGrafter"/>
</dbReference>
<dbReference type="PANTHER" id="PTHR10660:SF2">
    <property type="entry name" value="LD45860P"/>
    <property type="match status" value="1"/>
</dbReference>
<gene>
    <name evidence="4" type="ORF">EGYM00163_LOCUS19304</name>
</gene>
<dbReference type="GO" id="GO:2000045">
    <property type="term" value="P:regulation of G1/S transition of mitotic cell cycle"/>
    <property type="evidence" value="ECO:0007669"/>
    <property type="project" value="TreeGrafter"/>
</dbReference>
<reference evidence="4" key="1">
    <citation type="submission" date="2021-01" db="EMBL/GenBank/DDBJ databases">
        <authorList>
            <person name="Corre E."/>
            <person name="Pelletier E."/>
            <person name="Niang G."/>
            <person name="Scheremetjew M."/>
            <person name="Finn R."/>
            <person name="Kale V."/>
            <person name="Holt S."/>
            <person name="Cochrane G."/>
            <person name="Meng A."/>
            <person name="Brown T."/>
            <person name="Cohen L."/>
        </authorList>
    </citation>
    <scope>NUCLEOTIDE SEQUENCE</scope>
    <source>
        <strain evidence="4">CCMP1594</strain>
    </source>
</reference>
<dbReference type="GO" id="GO:0061133">
    <property type="term" value="F:endopeptidase activator activity"/>
    <property type="evidence" value="ECO:0007669"/>
    <property type="project" value="TreeGrafter"/>
</dbReference>
<organism evidence="4">
    <name type="scientific">Eutreptiella gymnastica</name>
    <dbReference type="NCBI Taxonomy" id="73025"/>
    <lineage>
        <taxon>Eukaryota</taxon>
        <taxon>Discoba</taxon>
        <taxon>Euglenozoa</taxon>
        <taxon>Euglenida</taxon>
        <taxon>Spirocuta</taxon>
        <taxon>Euglenophyceae</taxon>
        <taxon>Eutreptiales</taxon>
        <taxon>Eutreptiaceae</taxon>
        <taxon>Eutreptiella</taxon>
    </lineage>
</organism>
<dbReference type="GO" id="GO:0005654">
    <property type="term" value="C:nucleoplasm"/>
    <property type="evidence" value="ECO:0007669"/>
    <property type="project" value="TreeGrafter"/>
</dbReference>
<dbReference type="GO" id="GO:0008537">
    <property type="term" value="C:proteasome activator complex"/>
    <property type="evidence" value="ECO:0007669"/>
    <property type="project" value="InterPro"/>
</dbReference>
<dbReference type="EMBL" id="HBJA01054372">
    <property type="protein sequence ID" value="CAE0808174.1"/>
    <property type="molecule type" value="Transcribed_RNA"/>
</dbReference>
<evidence type="ECO:0000256" key="2">
    <source>
        <dbReference type="ARBA" id="ARBA00022942"/>
    </source>
</evidence>
<dbReference type="InterPro" id="IPR036252">
    <property type="entry name" value="Proteasome_activ_sf"/>
</dbReference>
<comment type="similarity">
    <text evidence="1">Belongs to the PA28 family.</text>
</comment>
<dbReference type="InterPro" id="IPR036997">
    <property type="entry name" value="PA28_C_sf"/>
</dbReference>
<dbReference type="SUPFAM" id="SSF47216">
    <property type="entry name" value="Proteasome activator"/>
    <property type="match status" value="1"/>
</dbReference>
<dbReference type="GO" id="GO:0061136">
    <property type="term" value="P:regulation of proteasomal protein catabolic process"/>
    <property type="evidence" value="ECO:0007669"/>
    <property type="project" value="TreeGrafter"/>
</dbReference>